<dbReference type="EMBL" id="RKHY01000001">
    <property type="protein sequence ID" value="ROS43335.1"/>
    <property type="molecule type" value="Genomic_DNA"/>
</dbReference>
<organism evidence="1 2">
    <name type="scientific">Amycolatopsis thermoflava</name>
    <dbReference type="NCBI Taxonomy" id="84480"/>
    <lineage>
        <taxon>Bacteria</taxon>
        <taxon>Bacillati</taxon>
        <taxon>Actinomycetota</taxon>
        <taxon>Actinomycetes</taxon>
        <taxon>Pseudonocardiales</taxon>
        <taxon>Pseudonocardiaceae</taxon>
        <taxon>Amycolatopsis</taxon>
        <taxon>Amycolatopsis methanolica group</taxon>
    </lineage>
</organism>
<dbReference type="GeneID" id="301847029"/>
<reference evidence="1 2" key="1">
    <citation type="submission" date="2018-11" db="EMBL/GenBank/DDBJ databases">
        <title>Sequencing the genomes of 1000 actinobacteria strains.</title>
        <authorList>
            <person name="Klenk H.-P."/>
        </authorList>
    </citation>
    <scope>NUCLEOTIDE SEQUENCE [LARGE SCALE GENOMIC DNA]</scope>
    <source>
        <strain evidence="1 2">DSM 44348</strain>
    </source>
</reference>
<accession>A0A3N2H5F4</accession>
<evidence type="ECO:0000313" key="2">
    <source>
        <dbReference type="Proteomes" id="UP000274843"/>
    </source>
</evidence>
<evidence type="ECO:0000313" key="1">
    <source>
        <dbReference type="EMBL" id="ROS43335.1"/>
    </source>
</evidence>
<gene>
    <name evidence="1" type="ORF">EDD35_5743</name>
</gene>
<comment type="caution">
    <text evidence="1">The sequence shown here is derived from an EMBL/GenBank/DDBJ whole genome shotgun (WGS) entry which is preliminary data.</text>
</comment>
<dbReference type="RefSeq" id="WP_123685623.1">
    <property type="nucleotide sequence ID" value="NZ_RKHY01000001.1"/>
</dbReference>
<keyword evidence="2" id="KW-1185">Reference proteome</keyword>
<protein>
    <submittedName>
        <fullName evidence="1">Uncharacterized protein</fullName>
    </submittedName>
</protein>
<name>A0A3N2H5F4_9PSEU</name>
<dbReference type="AlphaFoldDB" id="A0A3N2H5F4"/>
<proteinExistence type="predicted"/>
<sequence length="77" mass="8886">MPRWWEYDESDAPLQPDYATLVDNARDYWLGMRVDQEFTAVLSLLLGARMRSGGTIRRYRPDDLAGRTDLVDLPPEA</sequence>
<dbReference type="Proteomes" id="UP000274843">
    <property type="component" value="Unassembled WGS sequence"/>
</dbReference>